<dbReference type="CDD" id="cd05243">
    <property type="entry name" value="SDR_a5"/>
    <property type="match status" value="1"/>
</dbReference>
<gene>
    <name evidence="2" type="ORF">DB88DRAFT_482060</name>
</gene>
<dbReference type="InterPro" id="IPR016040">
    <property type="entry name" value="NAD(P)-bd_dom"/>
</dbReference>
<dbReference type="InterPro" id="IPR036291">
    <property type="entry name" value="NAD(P)-bd_dom_sf"/>
</dbReference>
<dbReference type="PANTHER" id="PTHR15020:SF50">
    <property type="entry name" value="UPF0659 PROTEIN YMR090W"/>
    <property type="match status" value="1"/>
</dbReference>
<dbReference type="Proteomes" id="UP001182556">
    <property type="component" value="Unassembled WGS sequence"/>
</dbReference>
<dbReference type="SUPFAM" id="SSF51735">
    <property type="entry name" value="NAD(P)-binding Rossmann-fold domains"/>
    <property type="match status" value="1"/>
</dbReference>
<reference evidence="2" key="1">
    <citation type="submission" date="2023-02" db="EMBL/GenBank/DDBJ databases">
        <title>Identification and recombinant expression of a fungal hydrolase from Papiliotrema laurentii that hydrolyzes apple cutin and clears colloidal polyester polyurethane.</title>
        <authorList>
            <consortium name="DOE Joint Genome Institute"/>
            <person name="Roman V.A."/>
            <person name="Bojanowski C."/>
            <person name="Crable B.R."/>
            <person name="Wagner D.N."/>
            <person name="Hung C.S."/>
            <person name="Nadeau L.J."/>
            <person name="Schratz L."/>
            <person name="Haridas S."/>
            <person name="Pangilinan J."/>
            <person name="Lipzen A."/>
            <person name="Na H."/>
            <person name="Yan M."/>
            <person name="Ng V."/>
            <person name="Grigoriev I.V."/>
            <person name="Spatafora J.W."/>
            <person name="Barlow D."/>
            <person name="Biffinger J."/>
            <person name="Kelley-Loughnane N."/>
            <person name="Varaljay V.A."/>
            <person name="Crookes-Goodson W.J."/>
        </authorList>
    </citation>
    <scope>NUCLEOTIDE SEQUENCE</scope>
    <source>
        <strain evidence="2">5307AH</strain>
    </source>
</reference>
<accession>A0AAD9L8G7</accession>
<sequence>MGKFLIFGGGGKVARHFARLASAEGHQVVSVVRNDTHSADLKSLGAIPAVLSLEDAGVPDITNLLAQHRPDAVIFAAGAGGKGDKSRTRKVDYEGAVKVFDALESANTKRLVLVSSTDTRKRDGPYPAHYNEESKKQSDKVWETIPEYMQAKYDADVELHRRKAIQFTVVRPGWLTEEPAKGAQAGITQIEKTSRELVAKALLFLAQEPKAAGLTIDLMDGDNDLASELHRVVEEQTDAWTG</sequence>
<dbReference type="Gene3D" id="3.40.50.720">
    <property type="entry name" value="NAD(P)-binding Rossmann-like Domain"/>
    <property type="match status" value="1"/>
</dbReference>
<dbReference type="Pfam" id="PF13460">
    <property type="entry name" value="NAD_binding_10"/>
    <property type="match status" value="1"/>
</dbReference>
<dbReference type="PANTHER" id="PTHR15020">
    <property type="entry name" value="FLAVIN REDUCTASE-RELATED"/>
    <property type="match status" value="1"/>
</dbReference>
<evidence type="ECO:0000313" key="3">
    <source>
        <dbReference type="Proteomes" id="UP001182556"/>
    </source>
</evidence>
<dbReference type="AlphaFoldDB" id="A0AAD9L8G7"/>
<feature type="domain" description="NAD(P)-binding" evidence="1">
    <location>
        <begin position="8"/>
        <end position="209"/>
    </location>
</feature>
<keyword evidence="3" id="KW-1185">Reference proteome</keyword>
<protein>
    <recommendedName>
        <fullName evidence="1">NAD(P)-binding domain-containing protein</fullName>
    </recommendedName>
</protein>
<name>A0AAD9L8G7_PAPLA</name>
<evidence type="ECO:0000313" key="2">
    <source>
        <dbReference type="EMBL" id="KAK1926497.1"/>
    </source>
</evidence>
<dbReference type="EMBL" id="JAODAN010000002">
    <property type="protein sequence ID" value="KAK1926497.1"/>
    <property type="molecule type" value="Genomic_DNA"/>
</dbReference>
<comment type="caution">
    <text evidence="2">The sequence shown here is derived from an EMBL/GenBank/DDBJ whole genome shotgun (WGS) entry which is preliminary data.</text>
</comment>
<proteinExistence type="predicted"/>
<organism evidence="2 3">
    <name type="scientific">Papiliotrema laurentii</name>
    <name type="common">Cryptococcus laurentii</name>
    <dbReference type="NCBI Taxonomy" id="5418"/>
    <lineage>
        <taxon>Eukaryota</taxon>
        <taxon>Fungi</taxon>
        <taxon>Dikarya</taxon>
        <taxon>Basidiomycota</taxon>
        <taxon>Agaricomycotina</taxon>
        <taxon>Tremellomycetes</taxon>
        <taxon>Tremellales</taxon>
        <taxon>Rhynchogastremaceae</taxon>
        <taxon>Papiliotrema</taxon>
    </lineage>
</organism>
<evidence type="ECO:0000259" key="1">
    <source>
        <dbReference type="Pfam" id="PF13460"/>
    </source>
</evidence>